<evidence type="ECO:0000313" key="5">
    <source>
        <dbReference type="Proteomes" id="UP000620156"/>
    </source>
</evidence>
<dbReference type="GO" id="GO:0003677">
    <property type="term" value="F:DNA binding"/>
    <property type="evidence" value="ECO:0007669"/>
    <property type="project" value="InterPro"/>
</dbReference>
<keyword evidence="5" id="KW-1185">Reference proteome</keyword>
<reference evidence="4" key="1">
    <citation type="journal article" date="2014" name="Int. J. Syst. Evol. Microbiol.">
        <title>Complete genome sequence of Corynebacterium casei LMG S-19264T (=DSM 44701T), isolated from a smear-ripened cheese.</title>
        <authorList>
            <consortium name="US DOE Joint Genome Institute (JGI-PGF)"/>
            <person name="Walter F."/>
            <person name="Albersmeier A."/>
            <person name="Kalinowski J."/>
            <person name="Ruckert C."/>
        </authorList>
    </citation>
    <scope>NUCLEOTIDE SEQUENCE</scope>
    <source>
        <strain evidence="4">JCM 3131</strain>
    </source>
</reference>
<dbReference type="PANTHER" id="PTHR16305:SF35">
    <property type="entry name" value="TRANSCRIPTIONAL ACTIVATOR DOMAIN"/>
    <property type="match status" value="1"/>
</dbReference>
<gene>
    <name evidence="4" type="ORF">GCM10010145_47780</name>
</gene>
<evidence type="ECO:0000313" key="4">
    <source>
        <dbReference type="EMBL" id="GGQ72559.1"/>
    </source>
</evidence>
<dbReference type="InterPro" id="IPR000792">
    <property type="entry name" value="Tscrpt_reg_LuxR_C"/>
</dbReference>
<protein>
    <submittedName>
        <fullName evidence="4">LuxR family transcriptional regulator</fullName>
    </submittedName>
</protein>
<accession>A0A918EVN0</accession>
<dbReference type="GO" id="GO:0005737">
    <property type="term" value="C:cytoplasm"/>
    <property type="evidence" value="ECO:0007669"/>
    <property type="project" value="TreeGrafter"/>
</dbReference>
<dbReference type="InterPro" id="IPR036388">
    <property type="entry name" value="WH-like_DNA-bd_sf"/>
</dbReference>
<dbReference type="GO" id="GO:0006355">
    <property type="term" value="P:regulation of DNA-templated transcription"/>
    <property type="evidence" value="ECO:0007669"/>
    <property type="project" value="InterPro"/>
</dbReference>
<dbReference type="CDD" id="cd06170">
    <property type="entry name" value="LuxR_C_like"/>
    <property type="match status" value="1"/>
</dbReference>
<dbReference type="InterPro" id="IPR016032">
    <property type="entry name" value="Sig_transdc_resp-reg_C-effctor"/>
</dbReference>
<feature type="domain" description="HTH luxR-type" evidence="3">
    <location>
        <begin position="821"/>
        <end position="886"/>
    </location>
</feature>
<reference evidence="4" key="2">
    <citation type="submission" date="2020-09" db="EMBL/GenBank/DDBJ databases">
        <authorList>
            <person name="Sun Q."/>
            <person name="Ohkuma M."/>
        </authorList>
    </citation>
    <scope>NUCLEOTIDE SEQUENCE</scope>
    <source>
        <strain evidence="4">JCM 3131</strain>
    </source>
</reference>
<evidence type="ECO:0000259" key="3">
    <source>
        <dbReference type="PROSITE" id="PS50043"/>
    </source>
</evidence>
<proteinExistence type="predicted"/>
<dbReference type="Proteomes" id="UP000620156">
    <property type="component" value="Unassembled WGS sequence"/>
</dbReference>
<dbReference type="GO" id="GO:0004016">
    <property type="term" value="F:adenylate cyclase activity"/>
    <property type="evidence" value="ECO:0007669"/>
    <property type="project" value="TreeGrafter"/>
</dbReference>
<dbReference type="PROSITE" id="PS50043">
    <property type="entry name" value="HTH_LUXR_2"/>
    <property type="match status" value="1"/>
</dbReference>
<evidence type="ECO:0000256" key="2">
    <source>
        <dbReference type="ARBA" id="ARBA00022840"/>
    </source>
</evidence>
<dbReference type="AlphaFoldDB" id="A0A918EVN0"/>
<dbReference type="PANTHER" id="PTHR16305">
    <property type="entry name" value="TESTICULAR SOLUBLE ADENYLYL CYCLASE"/>
    <property type="match status" value="1"/>
</dbReference>
<dbReference type="PRINTS" id="PR00038">
    <property type="entry name" value="HTHLUXR"/>
</dbReference>
<sequence>MIVRGEPGIGKSALLEVFAGLAADAGFRVAFGPGPGQDLPGRPLAVAGHIVGRLTAQPGEPAQAAAPHGHDAPSGDLVQELVDAVRRSAGGSPVALCLDGVAHLDPWSARWLAALSEAASGVPLAIALTGGDFAVPDEPAPAAELAARAERIDLTGLDPAQLGALAAARCDVTLDEPAAAVCHELTGGNPGLLLALLAAHTGTAPTVGALRDTAASAVLPGTERWLAGLGGPALGLARAVAVLGPDAEITQCADLAGLSVRETLPLVDELVDRSLLANRTPLSFRHPLLALMVIGRIPAGTRAALHLKAAEILRDGHFEVIRVGEQLVAAGPLGATWALRPLQIAADRLEREGRYEEAARHLRGMLRQRLRPRVRSAVQRRLAELNGFAAPEPTARRLDAARYEADNPGIATDYAVALGTLLTECGRPEDAVAVLEDTAERLAPTASAQRWRLRLHTAFTRSTGPAAPAGAAEPLDALAAQAPPDEEAQRELAALRAVHAVHDGGDRDAAVRDARRALSGGGAPARLLRHACGVLVHADELAEAWRYCGRVLPLGRTEPGKWEDVTAGLLRAVVLRTRGSLTEADAALTPMVDVLRPAASSGHLSAVLAVAALVEIRAQTGDTDAALALLTDCGLDDELPPRQDTVAVLAARATLWERGGDPARALEDLFAAGRLLTDARIRNPAVLPWRSRAARLLVQRGDVVEASGLAAAEEGDARRWGTPRAVGTAQHALALTESDDRRVRRLAAAVETLAHSPDRLQLALARCDLGAALSEADRADAARTEFAAALSLARSCGAQPLVHRVLAARDRAHTTGEDEHVPPALTALTPQEQRVLGLARAGHTNRAIARKLFVTVRTVEFHLSGAYRKLGISGRQELADVIPAPLDARSG</sequence>
<dbReference type="SMART" id="SM00421">
    <property type="entry name" value="HTH_LUXR"/>
    <property type="match status" value="1"/>
</dbReference>
<name>A0A918EVN0_9ACTN</name>
<dbReference type="SUPFAM" id="SSF46894">
    <property type="entry name" value="C-terminal effector domain of the bipartite response regulators"/>
    <property type="match status" value="1"/>
</dbReference>
<evidence type="ECO:0000256" key="1">
    <source>
        <dbReference type="ARBA" id="ARBA00022741"/>
    </source>
</evidence>
<dbReference type="GO" id="GO:0005524">
    <property type="term" value="F:ATP binding"/>
    <property type="evidence" value="ECO:0007669"/>
    <property type="project" value="UniProtKB-KW"/>
</dbReference>
<dbReference type="SUPFAM" id="SSF52540">
    <property type="entry name" value="P-loop containing nucleoside triphosphate hydrolases"/>
    <property type="match status" value="1"/>
</dbReference>
<dbReference type="EMBL" id="BMQK01000012">
    <property type="protein sequence ID" value="GGQ72559.1"/>
    <property type="molecule type" value="Genomic_DNA"/>
</dbReference>
<organism evidence="4 5">
    <name type="scientific">Streptomyces ruber</name>
    <dbReference type="NCBI Taxonomy" id="83378"/>
    <lineage>
        <taxon>Bacteria</taxon>
        <taxon>Bacillati</taxon>
        <taxon>Actinomycetota</taxon>
        <taxon>Actinomycetes</taxon>
        <taxon>Kitasatosporales</taxon>
        <taxon>Streptomycetaceae</taxon>
        <taxon>Streptomyces</taxon>
    </lineage>
</organism>
<comment type="caution">
    <text evidence="4">The sequence shown here is derived from an EMBL/GenBank/DDBJ whole genome shotgun (WGS) entry which is preliminary data.</text>
</comment>
<dbReference type="InterPro" id="IPR027417">
    <property type="entry name" value="P-loop_NTPase"/>
</dbReference>
<keyword evidence="2" id="KW-0067">ATP-binding</keyword>
<dbReference type="Pfam" id="PF00196">
    <property type="entry name" value="GerE"/>
    <property type="match status" value="1"/>
</dbReference>
<dbReference type="Gene3D" id="1.10.10.10">
    <property type="entry name" value="Winged helix-like DNA-binding domain superfamily/Winged helix DNA-binding domain"/>
    <property type="match status" value="1"/>
</dbReference>
<keyword evidence="1" id="KW-0547">Nucleotide-binding</keyword>